<keyword evidence="1" id="KW-1133">Transmembrane helix</keyword>
<protein>
    <submittedName>
        <fullName evidence="2">Uncharacterized protein</fullName>
    </submittedName>
</protein>
<name>A0A0M0GGJ9_SPOGL</name>
<dbReference type="EMBL" id="LGUF01000007">
    <property type="protein sequence ID" value="KON88617.1"/>
    <property type="molecule type" value="Genomic_DNA"/>
</dbReference>
<reference evidence="3" key="1">
    <citation type="submission" date="2015-07" db="EMBL/GenBank/DDBJ databases">
        <title>Fjat-10036 dsm4.</title>
        <authorList>
            <person name="Liu B."/>
            <person name="Wang J."/>
            <person name="Zhu Y."/>
            <person name="Liu G."/>
            <person name="Chen Q."/>
            <person name="Chen Z."/>
            <person name="Lan J."/>
            <person name="Che J."/>
            <person name="Ge C."/>
            <person name="Shi H."/>
            <person name="Pan Z."/>
            <person name="Liu X."/>
        </authorList>
    </citation>
    <scope>NUCLEOTIDE SEQUENCE [LARGE SCALE GENOMIC DNA]</scope>
    <source>
        <strain evidence="3">DSM 4</strain>
    </source>
</reference>
<dbReference type="PATRIC" id="fig|1459.3.peg.4096"/>
<dbReference type="AlphaFoldDB" id="A0A0M0GGJ9"/>
<feature type="transmembrane region" description="Helical" evidence="1">
    <location>
        <begin position="42"/>
        <end position="65"/>
    </location>
</feature>
<gene>
    <name evidence="2" type="ORF">AF332_18610</name>
</gene>
<keyword evidence="1" id="KW-0472">Membrane</keyword>
<comment type="caution">
    <text evidence="2">The sequence shown here is derived from an EMBL/GenBank/DDBJ whole genome shotgun (WGS) entry which is preliminary data.</text>
</comment>
<dbReference type="RefSeq" id="WP_053435994.1">
    <property type="nucleotide sequence ID" value="NZ_LGUF01000007.1"/>
</dbReference>
<dbReference type="Proteomes" id="UP000037109">
    <property type="component" value="Unassembled WGS sequence"/>
</dbReference>
<dbReference type="OrthoDB" id="1796359at2"/>
<organism evidence="2 3">
    <name type="scientific">Sporosarcina globispora</name>
    <name type="common">Bacillus globisporus</name>
    <dbReference type="NCBI Taxonomy" id="1459"/>
    <lineage>
        <taxon>Bacteria</taxon>
        <taxon>Bacillati</taxon>
        <taxon>Bacillota</taxon>
        <taxon>Bacilli</taxon>
        <taxon>Bacillales</taxon>
        <taxon>Caryophanaceae</taxon>
        <taxon>Sporosarcina</taxon>
    </lineage>
</organism>
<accession>A0A0M0GGJ9</accession>
<feature type="transmembrane region" description="Helical" evidence="1">
    <location>
        <begin position="12"/>
        <end position="30"/>
    </location>
</feature>
<sequence length="138" mass="15820">MGAFLIGPLLVKYEWILIILSGILSYLVIAKALNGNDEYKKVFLNVLMNAVLIGLFTYKFSSILFQTENILSSPLAILYFSGGSKGTIFAAFLVLIYFVWEVKKYKYPFKSWIHGIVYGSVTFVLSYWLFRTLLIMLF</sequence>
<feature type="transmembrane region" description="Helical" evidence="1">
    <location>
        <begin position="77"/>
        <end position="100"/>
    </location>
</feature>
<dbReference type="STRING" id="1459.AF332_18610"/>
<proteinExistence type="predicted"/>
<evidence type="ECO:0000256" key="1">
    <source>
        <dbReference type="SAM" id="Phobius"/>
    </source>
</evidence>
<keyword evidence="1" id="KW-0812">Transmembrane</keyword>
<feature type="transmembrane region" description="Helical" evidence="1">
    <location>
        <begin position="112"/>
        <end position="130"/>
    </location>
</feature>
<evidence type="ECO:0000313" key="2">
    <source>
        <dbReference type="EMBL" id="KON88617.1"/>
    </source>
</evidence>
<evidence type="ECO:0000313" key="3">
    <source>
        <dbReference type="Proteomes" id="UP000037109"/>
    </source>
</evidence>
<keyword evidence="3" id="KW-1185">Reference proteome</keyword>